<proteinExistence type="predicted"/>
<organism evidence="1 2">
    <name type="scientific">Bodo saltans</name>
    <name type="common">Flagellated protozoan</name>
    <dbReference type="NCBI Taxonomy" id="75058"/>
    <lineage>
        <taxon>Eukaryota</taxon>
        <taxon>Discoba</taxon>
        <taxon>Euglenozoa</taxon>
        <taxon>Kinetoplastea</taxon>
        <taxon>Metakinetoplastina</taxon>
        <taxon>Eubodonida</taxon>
        <taxon>Bodonidae</taxon>
        <taxon>Bodo</taxon>
    </lineage>
</organism>
<dbReference type="Proteomes" id="UP000051952">
    <property type="component" value="Unassembled WGS sequence"/>
</dbReference>
<name>A0A0S4IR57_BODSA</name>
<gene>
    <name evidence="1" type="ORF">BSAL_61065c</name>
</gene>
<protein>
    <submittedName>
        <fullName evidence="1">Uncharacterized protein</fullName>
    </submittedName>
</protein>
<dbReference type="AlphaFoldDB" id="A0A0S4IR57"/>
<evidence type="ECO:0000313" key="1">
    <source>
        <dbReference type="EMBL" id="CUF28964.1"/>
    </source>
</evidence>
<dbReference type="EMBL" id="CYKH01000288">
    <property type="protein sequence ID" value="CUF28964.1"/>
    <property type="molecule type" value="Genomic_DNA"/>
</dbReference>
<accession>A0A0S4IR57</accession>
<keyword evidence="2" id="KW-1185">Reference proteome</keyword>
<dbReference type="VEuPathDB" id="TriTrypDB:BSAL_61065c"/>
<sequence>MILACTHEYRRGGEHRTTVLALLVLYLFLIHSQKVTLRRPSRLAKTGLKRHASSSSISRVTPGCLLRRVASQLRNHCFSIFCVTESIFFFMVCYKHISSNGIFTSPDMTATSCCRSRRRYPRFAHQPLHSPEPPTTITYIPCLNGVLSRRACPAFTGVGESFRRGPETHPAPRDR</sequence>
<reference evidence="2" key="1">
    <citation type="submission" date="2015-09" db="EMBL/GenBank/DDBJ databases">
        <authorList>
            <consortium name="Pathogen Informatics"/>
        </authorList>
    </citation>
    <scope>NUCLEOTIDE SEQUENCE [LARGE SCALE GENOMIC DNA]</scope>
    <source>
        <strain evidence="2">Lake Konstanz</strain>
    </source>
</reference>
<evidence type="ECO:0000313" key="2">
    <source>
        <dbReference type="Proteomes" id="UP000051952"/>
    </source>
</evidence>